<accession>A0A066VLS5</accession>
<dbReference type="HOGENOM" id="CLU_367681_0_0_1"/>
<feature type="compositionally biased region" description="Basic and acidic residues" evidence="6">
    <location>
        <begin position="1"/>
        <end position="23"/>
    </location>
</feature>
<organism evidence="7 8">
    <name type="scientific">Tilletiaria anomala (strain ATCC 24038 / CBS 436.72 / UBC 951)</name>
    <dbReference type="NCBI Taxonomy" id="1037660"/>
    <lineage>
        <taxon>Eukaryota</taxon>
        <taxon>Fungi</taxon>
        <taxon>Dikarya</taxon>
        <taxon>Basidiomycota</taxon>
        <taxon>Ustilaginomycotina</taxon>
        <taxon>Exobasidiomycetes</taxon>
        <taxon>Georgefischeriales</taxon>
        <taxon>Tilletiariaceae</taxon>
        <taxon>Tilletiaria</taxon>
    </lineage>
</organism>
<feature type="compositionally biased region" description="Low complexity" evidence="6">
    <location>
        <begin position="164"/>
        <end position="178"/>
    </location>
</feature>
<evidence type="ECO:0000256" key="3">
    <source>
        <dbReference type="ARBA" id="ARBA00023015"/>
    </source>
</evidence>
<feature type="compositionally biased region" description="Low complexity" evidence="6">
    <location>
        <begin position="270"/>
        <end position="281"/>
    </location>
</feature>
<feature type="compositionally biased region" description="Basic residues" evidence="6">
    <location>
        <begin position="655"/>
        <end position="665"/>
    </location>
</feature>
<dbReference type="Pfam" id="PF10198">
    <property type="entry name" value="Ada3"/>
    <property type="match status" value="1"/>
</dbReference>
<feature type="region of interest" description="Disordered" evidence="6">
    <location>
        <begin position="67"/>
        <end position="207"/>
    </location>
</feature>
<dbReference type="GeneID" id="25265144"/>
<dbReference type="GO" id="GO:0005634">
    <property type="term" value="C:nucleus"/>
    <property type="evidence" value="ECO:0007669"/>
    <property type="project" value="UniProtKB-SubCell"/>
</dbReference>
<comment type="subcellular location">
    <subcellularLocation>
        <location evidence="1">Nucleus</location>
    </subcellularLocation>
</comment>
<gene>
    <name evidence="7" type="ORF">K437DRAFT_259026</name>
</gene>
<feature type="compositionally biased region" description="Low complexity" evidence="6">
    <location>
        <begin position="75"/>
        <end position="108"/>
    </location>
</feature>
<evidence type="ECO:0000256" key="6">
    <source>
        <dbReference type="SAM" id="MobiDB-lite"/>
    </source>
</evidence>
<comment type="similarity">
    <text evidence="2">Belongs to the NGG1 family.</text>
</comment>
<feature type="compositionally biased region" description="Basic and acidic residues" evidence="6">
    <location>
        <begin position="366"/>
        <end position="390"/>
    </location>
</feature>
<dbReference type="InterPro" id="IPR019340">
    <property type="entry name" value="Histone_AcTrfase_su3"/>
</dbReference>
<dbReference type="PANTHER" id="PTHR13556:SF2">
    <property type="entry name" value="TRANSCRIPTIONAL ADAPTER 3"/>
    <property type="match status" value="1"/>
</dbReference>
<feature type="region of interest" description="Disordered" evidence="6">
    <location>
        <begin position="734"/>
        <end position="758"/>
    </location>
</feature>
<feature type="region of interest" description="Disordered" evidence="6">
    <location>
        <begin position="358"/>
        <end position="409"/>
    </location>
</feature>
<keyword evidence="5" id="KW-0539">Nucleus</keyword>
<feature type="region of interest" description="Disordered" evidence="6">
    <location>
        <begin position="655"/>
        <end position="678"/>
    </location>
</feature>
<keyword evidence="3" id="KW-0805">Transcription regulation</keyword>
<dbReference type="OrthoDB" id="1232at2759"/>
<dbReference type="RefSeq" id="XP_013241077.1">
    <property type="nucleotide sequence ID" value="XM_013385623.1"/>
</dbReference>
<keyword evidence="8" id="KW-1185">Reference proteome</keyword>
<dbReference type="EMBL" id="JMSN01000103">
    <property type="protein sequence ID" value="KDN39535.1"/>
    <property type="molecule type" value="Genomic_DNA"/>
</dbReference>
<evidence type="ECO:0000313" key="8">
    <source>
        <dbReference type="Proteomes" id="UP000027361"/>
    </source>
</evidence>
<dbReference type="GO" id="GO:0003713">
    <property type="term" value="F:transcription coactivator activity"/>
    <property type="evidence" value="ECO:0007669"/>
    <property type="project" value="TreeGrafter"/>
</dbReference>
<comment type="caution">
    <text evidence="7">The sequence shown here is derived from an EMBL/GenBank/DDBJ whole genome shotgun (WGS) entry which is preliminary data.</text>
</comment>
<evidence type="ECO:0000256" key="4">
    <source>
        <dbReference type="ARBA" id="ARBA00023163"/>
    </source>
</evidence>
<dbReference type="InParanoid" id="A0A066VLS5"/>
<evidence type="ECO:0000313" key="7">
    <source>
        <dbReference type="EMBL" id="KDN39535.1"/>
    </source>
</evidence>
<evidence type="ECO:0000256" key="2">
    <source>
        <dbReference type="ARBA" id="ARBA00005330"/>
    </source>
</evidence>
<evidence type="ECO:0000256" key="1">
    <source>
        <dbReference type="ARBA" id="ARBA00004123"/>
    </source>
</evidence>
<proteinExistence type="inferred from homology"/>
<sequence>MARLRELVDKASRSSSSKGHDSAADGAEDDGTPLPSSEEIVELLKHLQFLKDRLVSYRKLLHDHKDSLAASTPDGAAAKSSREAAAAGAGAVGQGKTAASAVPSKPAAPDGPTPVKLTSVQAPLKSSKPGVSKASGASSTTGPNTPVATAASSSSLQKPTMDIAPTSIATSTSGSSASKPLAAPSIPRILPRIKIKRDASATPSDFADKLPASAATANANGMSGSPGDTMDWEADCASAKLGKAYAKLKGQPMFMKRKRSRESEDEADTASETASAAGDSSMSVGPRLSLQGLKLRASPAVSALNRRAHDSPGVSSMHPQRRSSMMPQAPAAPPVYDPAWALPTVTVDSLMPKLATTQAPRPYATKPEDVHDDFATKDWRERDRERDREGGANGQSQGTKEGKKGKEQSQVPLNTFYSYADGYFKSLTEDDLAWLSSQTDDLEPFQIPPLGRYYREVFEAEDAAQTGPDGIPLVPAVVPPLSPPKASPYNTRFVPSSLTDKHLGSADDAKSGLLTERVVASLLRTTNGGLPQVPEGDEEDDAESAPSLTTTAAPTLPSMQQDTLAFEDKLKAELKMLDLFDEAAVNSGQRQDDEVSAMLRKVQEALRKQMRVNEARKARLFELARSRMSYQEYITCLNTFERDIEAGWNKRQRQIRASVQRKKKGGGGGTSSQAAAADQVSAGGAVPYGEPGAAVVGGSAGAGAGPSKPVLPDSVISAMEKRRKLIDALGPMFDRLPLSWQPPPEGESVYTDLDLEDV</sequence>
<dbReference type="GO" id="GO:0006357">
    <property type="term" value="P:regulation of transcription by RNA polymerase II"/>
    <property type="evidence" value="ECO:0007669"/>
    <property type="project" value="TreeGrafter"/>
</dbReference>
<dbReference type="AlphaFoldDB" id="A0A066VLS5"/>
<dbReference type="STRING" id="1037660.A0A066VLS5"/>
<feature type="compositionally biased region" description="Low complexity" evidence="6">
    <location>
        <begin position="544"/>
        <end position="556"/>
    </location>
</feature>
<reference evidence="7 8" key="1">
    <citation type="submission" date="2014-05" db="EMBL/GenBank/DDBJ databases">
        <title>Draft genome sequence of a rare smut relative, Tilletiaria anomala UBC 951.</title>
        <authorList>
            <consortium name="DOE Joint Genome Institute"/>
            <person name="Toome M."/>
            <person name="Kuo A."/>
            <person name="Henrissat B."/>
            <person name="Lipzen A."/>
            <person name="Tritt A."/>
            <person name="Yoshinaga Y."/>
            <person name="Zane M."/>
            <person name="Barry K."/>
            <person name="Grigoriev I.V."/>
            <person name="Spatafora J.W."/>
            <person name="Aimea M.C."/>
        </authorList>
    </citation>
    <scope>NUCLEOTIDE SEQUENCE [LARGE SCALE GENOMIC DNA]</scope>
    <source>
        <strain evidence="7 8">UBC 951</strain>
    </source>
</reference>
<keyword evidence="4" id="KW-0804">Transcription</keyword>
<dbReference type="PANTHER" id="PTHR13556">
    <property type="entry name" value="TRANSCRIPTIONAL ADAPTER 3-RELATED"/>
    <property type="match status" value="1"/>
</dbReference>
<evidence type="ECO:0000256" key="5">
    <source>
        <dbReference type="ARBA" id="ARBA00023242"/>
    </source>
</evidence>
<feature type="compositionally biased region" description="Polar residues" evidence="6">
    <location>
        <begin position="313"/>
        <end position="326"/>
    </location>
</feature>
<feature type="region of interest" description="Disordered" evidence="6">
    <location>
        <begin position="525"/>
        <end position="556"/>
    </location>
</feature>
<feature type="region of interest" description="Disordered" evidence="6">
    <location>
        <begin position="1"/>
        <end position="37"/>
    </location>
</feature>
<dbReference type="Proteomes" id="UP000027361">
    <property type="component" value="Unassembled WGS sequence"/>
</dbReference>
<feature type="compositionally biased region" description="Polar residues" evidence="6">
    <location>
        <begin position="135"/>
        <end position="158"/>
    </location>
</feature>
<protein>
    <submittedName>
        <fullName evidence="7">Uncharacterized protein</fullName>
    </submittedName>
</protein>
<dbReference type="GO" id="GO:0000124">
    <property type="term" value="C:SAGA complex"/>
    <property type="evidence" value="ECO:0007669"/>
    <property type="project" value="TreeGrafter"/>
</dbReference>
<name>A0A066VLS5_TILAU</name>
<feature type="region of interest" description="Disordered" evidence="6">
    <location>
        <begin position="250"/>
        <end position="333"/>
    </location>
</feature>